<name>A0A1Q1PPC0_9PAPI</name>
<evidence type="ECO:0000256" key="3">
    <source>
        <dbReference type="ARBA" id="ARBA00022562"/>
    </source>
</evidence>
<dbReference type="Pfam" id="PF00518">
    <property type="entry name" value="E6"/>
    <property type="match status" value="1"/>
</dbReference>
<dbReference type="GO" id="GO:0006355">
    <property type="term" value="P:regulation of DNA-templated transcription"/>
    <property type="evidence" value="ECO:0007669"/>
    <property type="project" value="UniProtKB-UniRule"/>
</dbReference>
<accession>A0A1Q1PPC0</accession>
<evidence type="ECO:0000256" key="1">
    <source>
        <dbReference type="ARBA" id="ARBA00006346"/>
    </source>
</evidence>
<sequence>MEPVYTIPALCRLCRVTIDRLHLPCLFCLNVLSLGDLYSFMFKNLNVVIRGVRLFACCGNCLLISANYEMQQYYQCTANACTVQCLTQRSLLFLYIRCDVCMKPLTATEKFDCLSRNEEMHLVRGIWRGTCRLCRKK</sequence>
<keyword evidence="4 16" id="KW-0945">Host-virus interaction</keyword>
<keyword evidence="5 16" id="KW-1090">Inhibition of host innate immune response by virus</keyword>
<comment type="caution">
    <text evidence="16">Lacks conserved residue(s) required for the propagation of feature annotation.</text>
</comment>
<keyword evidence="11 16" id="KW-0010">Activator</keyword>
<evidence type="ECO:0000256" key="6">
    <source>
        <dbReference type="ARBA" id="ARBA00022723"/>
    </source>
</evidence>
<dbReference type="InterPro" id="IPR001334">
    <property type="entry name" value="E6"/>
</dbReference>
<dbReference type="GO" id="GO:0006351">
    <property type="term" value="P:DNA-templated transcription"/>
    <property type="evidence" value="ECO:0007669"/>
    <property type="project" value="UniProtKB-UniRule"/>
</dbReference>
<keyword evidence="14 16" id="KW-0899">Viral immunoevasion</keyword>
<evidence type="ECO:0000256" key="2">
    <source>
        <dbReference type="ARBA" id="ARBA00022518"/>
    </source>
</evidence>
<comment type="function">
    <text evidence="16">Plays a major role in the induction and maintenance of cellular transformation. E6 associates with host UBE3A/E6-AP ubiquitin-protein ligase and modulates its activity. Protects host keratinocytes from apoptosis by mediating the degradation of host BAK1. May also inhibit host immune response.</text>
</comment>
<evidence type="ECO:0000313" key="18">
    <source>
        <dbReference type="EMBL" id="AQM73662.1"/>
    </source>
</evidence>
<keyword evidence="7 16" id="KW-0863">Zinc-finger</keyword>
<dbReference type="GO" id="GO:0042025">
    <property type="term" value="C:host cell nucleus"/>
    <property type="evidence" value="ECO:0007669"/>
    <property type="project" value="UniProtKB-SubCell"/>
</dbReference>
<proteinExistence type="inferred from homology"/>
<dbReference type="GO" id="GO:0030430">
    <property type="term" value="C:host cell cytoplasm"/>
    <property type="evidence" value="ECO:0007669"/>
    <property type="project" value="UniProtKB-SubCell"/>
</dbReference>
<keyword evidence="6 16" id="KW-0479">Metal-binding</keyword>
<feature type="zinc finger region" evidence="16">
    <location>
        <begin position="25"/>
        <end position="61"/>
    </location>
</feature>
<evidence type="ECO:0000256" key="16">
    <source>
        <dbReference type="HAMAP-Rule" id="MF_04006"/>
    </source>
</evidence>
<feature type="zinc finger region" evidence="16">
    <location>
        <begin position="98"/>
        <end position="134"/>
    </location>
</feature>
<dbReference type="EMBL" id="KX781282">
    <property type="protein sequence ID" value="AQM73662.1"/>
    <property type="molecule type" value="Genomic_DNA"/>
</dbReference>
<evidence type="ECO:0000256" key="13">
    <source>
        <dbReference type="ARBA" id="ARBA00023200"/>
    </source>
</evidence>
<evidence type="ECO:0000256" key="11">
    <source>
        <dbReference type="ARBA" id="ARBA00023159"/>
    </source>
</evidence>
<dbReference type="InterPro" id="IPR038575">
    <property type="entry name" value="E6_sf"/>
</dbReference>
<comment type="subcellular location">
    <subcellularLocation>
        <location evidence="16 17">Host cytoplasm</location>
    </subcellularLocation>
    <subcellularLocation>
        <location evidence="16 17">Host nucleus</location>
    </subcellularLocation>
</comment>
<evidence type="ECO:0000256" key="17">
    <source>
        <dbReference type="RuleBase" id="RU363123"/>
    </source>
</evidence>
<evidence type="ECO:0000256" key="4">
    <source>
        <dbReference type="ARBA" id="ARBA00022581"/>
    </source>
</evidence>
<evidence type="ECO:0000256" key="14">
    <source>
        <dbReference type="ARBA" id="ARBA00023280"/>
    </source>
</evidence>
<dbReference type="GO" id="GO:0052150">
    <property type="term" value="P:symbiont-mediated perturbation of host apoptosis"/>
    <property type="evidence" value="ECO:0007669"/>
    <property type="project" value="UniProtKB-KW"/>
</dbReference>
<evidence type="ECO:0000256" key="12">
    <source>
        <dbReference type="ARBA" id="ARBA00023163"/>
    </source>
</evidence>
<comment type="subunit">
    <text evidence="16">Forms homodimers. Interacts with ubiquitin-protein ligase UBE3A/E6-AP; this interaction stimulates UBE3A ubiquitin activity. Interacts with host BAK1.</text>
</comment>
<keyword evidence="12 16" id="KW-0804">Transcription</keyword>
<keyword evidence="15 16" id="KW-1119">Modulation of host cell apoptosis by virus</keyword>
<comment type="similarity">
    <text evidence="1 16 17">Belongs to the papillomaviridae E6 protein family.</text>
</comment>
<dbReference type="GO" id="GO:0008270">
    <property type="term" value="F:zinc ion binding"/>
    <property type="evidence" value="ECO:0007669"/>
    <property type="project" value="UniProtKB-KW"/>
</dbReference>
<evidence type="ECO:0000256" key="5">
    <source>
        <dbReference type="ARBA" id="ARBA00022632"/>
    </source>
</evidence>
<dbReference type="GO" id="GO:0003677">
    <property type="term" value="F:DNA binding"/>
    <property type="evidence" value="ECO:0007669"/>
    <property type="project" value="UniProtKB-UniRule"/>
</dbReference>
<reference evidence="18" key="1">
    <citation type="journal article" date="2016" name="J. Am. Acad. Dermatol.">
        <title>Human polyomavirus 6 and 7 are associated with pruritic and dyskeratotic dermatoses.</title>
        <authorList>
            <person name="Nguyen K.D."/>
            <person name="Lee E.E."/>
            <person name="Yue Y."/>
            <person name="Stork J."/>
            <person name="Pock L."/>
            <person name="North J.P."/>
            <person name="Vandergriff T."/>
            <person name="Cockerell C."/>
            <person name="Hosler G.A."/>
            <person name="Pastrana D.V."/>
            <person name="Buck C.B."/>
            <person name="Wang R.C."/>
        </authorList>
    </citation>
    <scope>NUCLEOTIDE SEQUENCE</scope>
    <source>
        <strain evidence="18">Dysk3</strain>
    </source>
</reference>
<evidence type="ECO:0000256" key="8">
    <source>
        <dbReference type="ARBA" id="ARBA00022833"/>
    </source>
</evidence>
<dbReference type="GO" id="GO:0052170">
    <property type="term" value="P:symbiont-mediated suppression of host innate immune response"/>
    <property type="evidence" value="ECO:0007669"/>
    <property type="project" value="UniProtKB-KW"/>
</dbReference>
<gene>
    <name evidence="16" type="primary">E6</name>
</gene>
<evidence type="ECO:0000256" key="15">
    <source>
        <dbReference type="ARBA" id="ARBA00023323"/>
    </source>
</evidence>
<keyword evidence="2 16" id="KW-0244">Early protein</keyword>
<keyword evidence="9 16" id="KW-0805">Transcription regulation</keyword>
<evidence type="ECO:0000256" key="9">
    <source>
        <dbReference type="ARBA" id="ARBA00023015"/>
    </source>
</evidence>
<evidence type="ECO:0000256" key="10">
    <source>
        <dbReference type="ARBA" id="ARBA00023125"/>
    </source>
</evidence>
<dbReference type="GO" id="GO:0039648">
    <property type="term" value="P:symbiont-mediated perturbation of host ubiquitin-like protein modification"/>
    <property type="evidence" value="ECO:0007669"/>
    <property type="project" value="UniProtKB-UniRule"/>
</dbReference>
<keyword evidence="3 16" id="KW-1048">Host nucleus</keyword>
<dbReference type="SUPFAM" id="SSF161229">
    <property type="entry name" value="E6 C-terminal domain-like"/>
    <property type="match status" value="2"/>
</dbReference>
<evidence type="ECO:0000256" key="7">
    <source>
        <dbReference type="ARBA" id="ARBA00022771"/>
    </source>
</evidence>
<keyword evidence="13 16" id="KW-1035">Host cytoplasm</keyword>
<dbReference type="GO" id="GO:0039502">
    <property type="term" value="P:symbiont-mediated suppression of host type I interferon-mediated signaling pathway"/>
    <property type="evidence" value="ECO:0007669"/>
    <property type="project" value="UniProtKB-UniRule"/>
</dbReference>
<protein>
    <recommendedName>
        <fullName evidence="16 17">Protein E6</fullName>
    </recommendedName>
</protein>
<keyword evidence="10 16" id="KW-0238">DNA-binding</keyword>
<dbReference type="HAMAP" id="MF_04006">
    <property type="entry name" value="HPV_E6"/>
    <property type="match status" value="1"/>
</dbReference>
<keyword evidence="8 16" id="KW-0862">Zinc</keyword>
<dbReference type="Gene3D" id="3.30.240.40">
    <property type="entry name" value="E6 early regulatory protein"/>
    <property type="match status" value="2"/>
</dbReference>
<organism evidence="18">
    <name type="scientific">Human papillomavirus</name>
    <dbReference type="NCBI Taxonomy" id="10566"/>
    <lineage>
        <taxon>Viruses</taxon>
        <taxon>Monodnaviria</taxon>
        <taxon>Shotokuvirae</taxon>
        <taxon>Cossaviricota</taxon>
        <taxon>Papovaviricetes</taxon>
        <taxon>Zurhausenvirales</taxon>
        <taxon>Papillomaviridae</taxon>
    </lineage>
</organism>